<proteinExistence type="predicted"/>
<evidence type="ECO:0000313" key="2">
    <source>
        <dbReference type="Proteomes" id="UP000265520"/>
    </source>
</evidence>
<accession>A0A392SIT9</accession>
<dbReference type="Proteomes" id="UP000265520">
    <property type="component" value="Unassembled WGS sequence"/>
</dbReference>
<keyword evidence="2" id="KW-1185">Reference proteome</keyword>
<dbReference type="EMBL" id="LXQA010385834">
    <property type="protein sequence ID" value="MCI48367.1"/>
    <property type="molecule type" value="Genomic_DNA"/>
</dbReference>
<name>A0A392SIT9_9FABA</name>
<dbReference type="AlphaFoldDB" id="A0A392SIT9"/>
<comment type="caution">
    <text evidence="1">The sequence shown here is derived from an EMBL/GenBank/DDBJ whole genome shotgun (WGS) entry which is preliminary data.</text>
</comment>
<evidence type="ECO:0000313" key="1">
    <source>
        <dbReference type="EMBL" id="MCI48367.1"/>
    </source>
</evidence>
<sequence>QNGLDLFMARRAGVDGARRRRGARARCIYAAVHYCAATKGERRCLKRVLSPTSI</sequence>
<organism evidence="1 2">
    <name type="scientific">Trifolium medium</name>
    <dbReference type="NCBI Taxonomy" id="97028"/>
    <lineage>
        <taxon>Eukaryota</taxon>
        <taxon>Viridiplantae</taxon>
        <taxon>Streptophyta</taxon>
        <taxon>Embryophyta</taxon>
        <taxon>Tracheophyta</taxon>
        <taxon>Spermatophyta</taxon>
        <taxon>Magnoliopsida</taxon>
        <taxon>eudicotyledons</taxon>
        <taxon>Gunneridae</taxon>
        <taxon>Pentapetalae</taxon>
        <taxon>rosids</taxon>
        <taxon>fabids</taxon>
        <taxon>Fabales</taxon>
        <taxon>Fabaceae</taxon>
        <taxon>Papilionoideae</taxon>
        <taxon>50 kb inversion clade</taxon>
        <taxon>NPAAA clade</taxon>
        <taxon>Hologalegina</taxon>
        <taxon>IRL clade</taxon>
        <taxon>Trifolieae</taxon>
        <taxon>Trifolium</taxon>
    </lineage>
</organism>
<feature type="non-terminal residue" evidence="1">
    <location>
        <position position="1"/>
    </location>
</feature>
<protein>
    <submittedName>
        <fullName evidence="1">Uncharacterized protein</fullName>
    </submittedName>
</protein>
<reference evidence="1 2" key="1">
    <citation type="journal article" date="2018" name="Front. Plant Sci.">
        <title>Red Clover (Trifolium pratense) and Zigzag Clover (T. medium) - A Picture of Genomic Similarities and Differences.</title>
        <authorList>
            <person name="Dluhosova J."/>
            <person name="Istvanek J."/>
            <person name="Nedelnik J."/>
            <person name="Repkova J."/>
        </authorList>
    </citation>
    <scope>NUCLEOTIDE SEQUENCE [LARGE SCALE GENOMIC DNA]</scope>
    <source>
        <strain evidence="2">cv. 10/8</strain>
        <tissue evidence="1">Leaf</tissue>
    </source>
</reference>